<protein>
    <recommendedName>
        <fullName evidence="9">Homoserine/homoserine lactone efflux protein</fullName>
    </recommendedName>
</protein>
<evidence type="ECO:0000256" key="4">
    <source>
        <dbReference type="ARBA" id="ARBA00022989"/>
    </source>
</evidence>
<dbReference type="PANTHER" id="PTHR30086:SF20">
    <property type="entry name" value="ARGININE EXPORTER PROTEIN ARGO-RELATED"/>
    <property type="match status" value="1"/>
</dbReference>
<feature type="transmembrane region" description="Helical" evidence="6">
    <location>
        <begin position="150"/>
        <end position="170"/>
    </location>
</feature>
<evidence type="ECO:0000256" key="1">
    <source>
        <dbReference type="ARBA" id="ARBA00004651"/>
    </source>
</evidence>
<feature type="transmembrane region" description="Helical" evidence="6">
    <location>
        <begin position="69"/>
        <end position="89"/>
    </location>
</feature>
<evidence type="ECO:0008006" key="9">
    <source>
        <dbReference type="Google" id="ProtNLM"/>
    </source>
</evidence>
<name>A0A0U2VA32_9GAMM</name>
<dbReference type="RefSeq" id="WP_058374656.1">
    <property type="nucleotide sequence ID" value="NZ_CP011035.1"/>
</dbReference>
<dbReference type="Pfam" id="PF01810">
    <property type="entry name" value="LysE"/>
    <property type="match status" value="1"/>
</dbReference>
<dbReference type="PANTHER" id="PTHR30086">
    <property type="entry name" value="ARGININE EXPORTER PROTEIN ARGO"/>
    <property type="match status" value="1"/>
</dbReference>
<proteinExistence type="predicted"/>
<keyword evidence="2" id="KW-1003">Cell membrane</keyword>
<evidence type="ECO:0000256" key="3">
    <source>
        <dbReference type="ARBA" id="ARBA00022692"/>
    </source>
</evidence>
<accession>A0A0U2VA32</accession>
<sequence length="214" mass="23208">MDINVIFSFWLVSILFVLTPGADWAYTISAGIAGDKIIPAVSGLLLGHLIAALIVVVGLGAILASHVMLMKFLTLFGALYVVWIAVSLYKNPPVPAVYNGAASELGKTSLKWMKKGFIISGLNPKVMLLFLALLPQFVFPTFSFSITEQLLVLSVIHLIGCGFVYWFIGVSARKILSNNPALAIKFGRLSAIILFILGSLMLFDSAQKLLVHLQ</sequence>
<evidence type="ECO:0000256" key="6">
    <source>
        <dbReference type="SAM" id="Phobius"/>
    </source>
</evidence>
<dbReference type="Proteomes" id="UP000065261">
    <property type="component" value="Chromosome II"/>
</dbReference>
<evidence type="ECO:0000256" key="5">
    <source>
        <dbReference type="ARBA" id="ARBA00023136"/>
    </source>
</evidence>
<gene>
    <name evidence="7" type="ORF">PTRA_b0048</name>
</gene>
<dbReference type="OrthoDB" id="9804822at2"/>
<evidence type="ECO:0000313" key="7">
    <source>
        <dbReference type="EMBL" id="ALS34589.1"/>
    </source>
</evidence>
<keyword evidence="5 6" id="KW-0472">Membrane</keyword>
<keyword evidence="3 6" id="KW-0812">Transmembrane</keyword>
<feature type="transmembrane region" description="Helical" evidence="6">
    <location>
        <begin position="38"/>
        <end position="63"/>
    </location>
</feature>
<evidence type="ECO:0000313" key="8">
    <source>
        <dbReference type="Proteomes" id="UP000065261"/>
    </source>
</evidence>
<dbReference type="GO" id="GO:0015171">
    <property type="term" value="F:amino acid transmembrane transporter activity"/>
    <property type="evidence" value="ECO:0007669"/>
    <property type="project" value="TreeGrafter"/>
</dbReference>
<feature type="transmembrane region" description="Helical" evidence="6">
    <location>
        <begin position="117"/>
        <end position="138"/>
    </location>
</feature>
<dbReference type="EMBL" id="CP011035">
    <property type="protein sequence ID" value="ALS34589.1"/>
    <property type="molecule type" value="Genomic_DNA"/>
</dbReference>
<reference evidence="7 8" key="1">
    <citation type="submission" date="2015-03" db="EMBL/GenBank/DDBJ databases">
        <authorList>
            <person name="Murphy D."/>
        </authorList>
    </citation>
    <scope>NUCLEOTIDE SEQUENCE [LARGE SCALE GENOMIC DNA]</scope>
    <source>
        <strain evidence="7 8">KMM 520</strain>
    </source>
</reference>
<comment type="subcellular location">
    <subcellularLocation>
        <location evidence="1">Cell membrane</location>
        <topology evidence="1">Multi-pass membrane protein</topology>
    </subcellularLocation>
</comment>
<dbReference type="GO" id="GO:0005886">
    <property type="term" value="C:plasma membrane"/>
    <property type="evidence" value="ECO:0007669"/>
    <property type="project" value="UniProtKB-SubCell"/>
</dbReference>
<evidence type="ECO:0000256" key="2">
    <source>
        <dbReference type="ARBA" id="ARBA00022475"/>
    </source>
</evidence>
<dbReference type="InterPro" id="IPR001123">
    <property type="entry name" value="LeuE-type"/>
</dbReference>
<feature type="transmembrane region" description="Helical" evidence="6">
    <location>
        <begin position="182"/>
        <end position="203"/>
    </location>
</feature>
<dbReference type="AlphaFoldDB" id="A0A0U2VA32"/>
<keyword evidence="4 6" id="KW-1133">Transmembrane helix</keyword>
<feature type="transmembrane region" description="Helical" evidence="6">
    <location>
        <begin position="6"/>
        <end position="26"/>
    </location>
</feature>
<organism evidence="7">
    <name type="scientific">Pseudoalteromonas translucida KMM 520</name>
    <dbReference type="NCBI Taxonomy" id="1315283"/>
    <lineage>
        <taxon>Bacteria</taxon>
        <taxon>Pseudomonadati</taxon>
        <taxon>Pseudomonadota</taxon>
        <taxon>Gammaproteobacteria</taxon>
        <taxon>Alteromonadales</taxon>
        <taxon>Pseudoalteromonadaceae</taxon>
        <taxon>Pseudoalteromonas</taxon>
    </lineage>
</organism>
<dbReference type="KEGG" id="ptn:PTRA_b0048"/>
<dbReference type="PATRIC" id="fig|1315283.4.peg.3180"/>